<dbReference type="SUPFAM" id="SSF49899">
    <property type="entry name" value="Concanavalin A-like lectins/glucanases"/>
    <property type="match status" value="1"/>
</dbReference>
<evidence type="ECO:0000256" key="1">
    <source>
        <dbReference type="ARBA" id="ARBA00004479"/>
    </source>
</evidence>
<dbReference type="GO" id="GO:0004222">
    <property type="term" value="F:metalloendopeptidase activity"/>
    <property type="evidence" value="ECO:0007669"/>
    <property type="project" value="UniProtKB-UniRule"/>
</dbReference>
<dbReference type="FunFam" id="2.60.120.200:FF:000037">
    <property type="entry name" value="Meprin A subunit"/>
    <property type="match status" value="1"/>
</dbReference>
<evidence type="ECO:0000256" key="11">
    <source>
        <dbReference type="ARBA" id="ARBA00023136"/>
    </source>
</evidence>
<comment type="caution">
    <text evidence="18">Lacks conserved residue(s) required for the propagation of feature annotation.</text>
</comment>
<feature type="domain" description="Peptidase M12A" evidence="25">
    <location>
        <begin position="26"/>
        <end position="220"/>
    </location>
</feature>
<dbReference type="InterPro" id="IPR008974">
    <property type="entry name" value="TRAF-like"/>
</dbReference>
<keyword evidence="13" id="KW-1015">Disulfide bond</keyword>
<reference evidence="26 27" key="1">
    <citation type="submission" date="2020-10" db="EMBL/GenBank/DDBJ databases">
        <title>Pygocentrus nattereri (red-bellied piranha) genome, fPygNat1, primary haplotype.</title>
        <authorList>
            <person name="Myers G."/>
            <person name="Meyer A."/>
            <person name="Karagic N."/>
            <person name="Pippel M."/>
            <person name="Winkler S."/>
            <person name="Tracey A."/>
            <person name="Wood J."/>
            <person name="Formenti G."/>
            <person name="Howe K."/>
            <person name="Fedrigo O."/>
            <person name="Jarvis E.D."/>
        </authorList>
    </citation>
    <scope>NUCLEOTIDE SEQUENCE [LARGE SCALE GENOMIC DNA]</scope>
</reference>
<dbReference type="FunFam" id="2.60.210.10:FF:000009">
    <property type="entry name" value="Meprin A subunit"/>
    <property type="match status" value="1"/>
</dbReference>
<keyword evidence="27" id="KW-1185">Reference proteome</keyword>
<dbReference type="EC" id="3.4.24.-" evidence="15"/>
<dbReference type="CDD" id="cd06263">
    <property type="entry name" value="MAM"/>
    <property type="match status" value="1"/>
</dbReference>
<comment type="subcellular location">
    <subcellularLocation>
        <location evidence="1">Membrane</location>
        <topology evidence="1">Single-pass type I membrane protein</topology>
    </subcellularLocation>
</comment>
<dbReference type="GO" id="GO:0045766">
    <property type="term" value="P:positive regulation of angiogenesis"/>
    <property type="evidence" value="ECO:0007669"/>
    <property type="project" value="Ensembl"/>
</dbReference>
<dbReference type="Ensembl" id="ENSPNAT00000010192.2">
    <property type="protein sequence ID" value="ENSPNAP00000024412.2"/>
    <property type="gene ID" value="ENSPNAG00000001269.2"/>
</dbReference>
<dbReference type="Pfam" id="PF01400">
    <property type="entry name" value="Astacin"/>
    <property type="match status" value="1"/>
</dbReference>
<evidence type="ECO:0000256" key="15">
    <source>
        <dbReference type="PIRNR" id="PIRNR001196"/>
    </source>
</evidence>
<dbReference type="Pfam" id="PF00008">
    <property type="entry name" value="EGF"/>
    <property type="match status" value="1"/>
</dbReference>
<proteinExistence type="predicted"/>
<dbReference type="InterPro" id="IPR006026">
    <property type="entry name" value="Peptidase_Metallo"/>
</dbReference>
<dbReference type="SMART" id="SM00235">
    <property type="entry name" value="ZnMc"/>
    <property type="match status" value="1"/>
</dbReference>
<keyword evidence="5 15" id="KW-0479">Metal-binding</keyword>
<dbReference type="InterPro" id="IPR000742">
    <property type="entry name" value="EGF"/>
</dbReference>
<dbReference type="InterPro" id="IPR001506">
    <property type="entry name" value="Peptidase_M12A"/>
</dbReference>
<dbReference type="SMART" id="SM00137">
    <property type="entry name" value="MAM"/>
    <property type="match status" value="1"/>
</dbReference>
<evidence type="ECO:0000313" key="26">
    <source>
        <dbReference type="Ensembl" id="ENSPNAP00000024412.2"/>
    </source>
</evidence>
<dbReference type="InterPro" id="IPR013320">
    <property type="entry name" value="ConA-like_dom_sf"/>
</dbReference>
<dbReference type="InterPro" id="IPR000998">
    <property type="entry name" value="MAM_dom"/>
</dbReference>
<evidence type="ECO:0000256" key="8">
    <source>
        <dbReference type="ARBA" id="ARBA00022833"/>
    </source>
</evidence>
<dbReference type="Pfam" id="PF00629">
    <property type="entry name" value="MAM"/>
    <property type="match status" value="1"/>
</dbReference>
<keyword evidence="14" id="KW-0325">Glycoprotein</keyword>
<evidence type="ECO:0000256" key="12">
    <source>
        <dbReference type="ARBA" id="ARBA00023145"/>
    </source>
</evidence>
<keyword evidence="11 21" id="KW-0472">Membrane</keyword>
<evidence type="ECO:0000256" key="18">
    <source>
        <dbReference type="PROSITE-ProRule" id="PRU00076"/>
    </source>
</evidence>
<dbReference type="Gene3D" id="2.10.25.10">
    <property type="entry name" value="Laminin"/>
    <property type="match status" value="1"/>
</dbReference>
<dbReference type="Gene3D" id="3.40.390.10">
    <property type="entry name" value="Collagenase (Catalytic Domain)"/>
    <property type="match status" value="1"/>
</dbReference>
<organism evidence="26 27">
    <name type="scientific">Pygocentrus nattereri</name>
    <name type="common">Red-bellied piranha</name>
    <dbReference type="NCBI Taxonomy" id="42514"/>
    <lineage>
        <taxon>Eukaryota</taxon>
        <taxon>Metazoa</taxon>
        <taxon>Chordata</taxon>
        <taxon>Craniata</taxon>
        <taxon>Vertebrata</taxon>
        <taxon>Euteleostomi</taxon>
        <taxon>Actinopterygii</taxon>
        <taxon>Neopterygii</taxon>
        <taxon>Teleostei</taxon>
        <taxon>Ostariophysi</taxon>
        <taxon>Characiformes</taxon>
        <taxon>Characoidei</taxon>
        <taxon>Pygocentrus</taxon>
    </lineage>
</organism>
<keyword evidence="12" id="KW-0865">Zymogen</keyword>
<feature type="domain" description="MATH" evidence="24">
    <location>
        <begin position="389"/>
        <end position="544"/>
    </location>
</feature>
<dbReference type="OMA" id="RMYDCAE"/>
<dbReference type="GO" id="GO:0006508">
    <property type="term" value="P:proteolysis"/>
    <property type="evidence" value="ECO:0007669"/>
    <property type="project" value="UniProtKB-KW"/>
</dbReference>
<dbReference type="PRINTS" id="PR00020">
    <property type="entry name" value="MAMDOMAIN"/>
</dbReference>
<evidence type="ECO:0000256" key="4">
    <source>
        <dbReference type="ARBA" id="ARBA00022692"/>
    </source>
</evidence>
<evidence type="ECO:0000256" key="20">
    <source>
        <dbReference type="RuleBase" id="RU361183"/>
    </source>
</evidence>
<sequence>NKRKSTLTAKISKTLAQVSISNPRRNAIVDETKRWKFPIPYILTDTLELNAKGVILQALEMYRLKSCVDFKPYEGESTYISFTKLDGCWSFVGDFQTGQNISIGERCDTRAIVEHELLHALGFYHEQSRSDRDDYVQIWWDQIIEGKEHNFNKYDDSFITDLNTPYDYESIMHYRPFSFNKDPDIPTITTAIPAFNEIIGQRLDFSAIDLERLNRMYDCAETRTLLDQCAFEQINICGMIQNENDNADWVQTLSSVDGQDHTLGGQCRDAGYYMQFNTTNEEVGHSALLESRILYPKRGYQCLQFFYRMTGGLGDQLVIWLRMDDGTGDVRKVRKVHTIVGDTDDTWNIAYVNLNVKEKFRYIFQGIVGSEKTSGAIFIDDIILSETTCPSAVWRIQKFTGLLESTPNGKSVRSACFYSSDGYGYGVDVYPNGRINSSADYVGVTFHLCSGESDTVLEWPAINRQATITFMDQDPDVTLQMSNSRSFTTDNSSQWNRPSVSGTWDVDCQCFRGIEFGWSSFMSHQQLKRRSFLKNDNLIITVDFEDLSHLIKSEVPVQNKFSEESLAVEETLALVPKAREARAVSDPCQLNPCLNGGVCINNQGKASCRCPSNQISVFLGEICENQRINGGILGIILGGAAGTVALAVAIIVTIRRQH</sequence>
<dbReference type="InterPro" id="IPR002083">
    <property type="entry name" value="MATH/TRAF_dom"/>
</dbReference>
<dbReference type="CDD" id="cd00054">
    <property type="entry name" value="EGF_CA"/>
    <property type="match status" value="1"/>
</dbReference>
<evidence type="ECO:0000256" key="9">
    <source>
        <dbReference type="ARBA" id="ARBA00022989"/>
    </source>
</evidence>
<reference evidence="26" key="2">
    <citation type="submission" date="2025-08" db="UniProtKB">
        <authorList>
            <consortium name="Ensembl"/>
        </authorList>
    </citation>
    <scope>IDENTIFICATION</scope>
</reference>
<keyword evidence="10 15" id="KW-0482">Metalloprotease</keyword>
<dbReference type="AlphaFoldDB" id="A0A3B4DJ52"/>
<keyword evidence="4 21" id="KW-0812">Transmembrane</keyword>
<evidence type="ECO:0000259" key="22">
    <source>
        <dbReference type="PROSITE" id="PS50026"/>
    </source>
</evidence>
<dbReference type="SUPFAM" id="SSF55486">
    <property type="entry name" value="Metalloproteases ('zincins'), catalytic domain"/>
    <property type="match status" value="1"/>
</dbReference>
<dbReference type="GO" id="GO:0016020">
    <property type="term" value="C:membrane"/>
    <property type="evidence" value="ECO:0007669"/>
    <property type="project" value="UniProtKB-SubCell"/>
</dbReference>
<protein>
    <recommendedName>
        <fullName evidence="15">Meprin A subunit</fullName>
        <ecNumber evidence="15">3.4.24.-</ecNumber>
    </recommendedName>
    <alternativeName>
        <fullName evidence="15">Endopeptidase-2</fullName>
    </alternativeName>
</protein>
<dbReference type="PROSITE" id="PS50026">
    <property type="entry name" value="EGF_3"/>
    <property type="match status" value="1"/>
</dbReference>
<dbReference type="FunFam" id="3.40.390.10:FF:000015">
    <property type="entry name" value="Meprin A subunit"/>
    <property type="match status" value="1"/>
</dbReference>
<evidence type="ECO:0000259" key="23">
    <source>
        <dbReference type="PROSITE" id="PS50060"/>
    </source>
</evidence>
<accession>A0A3B4DJ52</accession>
<dbReference type="PRINTS" id="PR00480">
    <property type="entry name" value="ASTACIN"/>
</dbReference>
<evidence type="ECO:0000256" key="21">
    <source>
        <dbReference type="SAM" id="Phobius"/>
    </source>
</evidence>
<dbReference type="PANTHER" id="PTHR10127">
    <property type="entry name" value="DISCOIDIN, CUB, EGF, LAMININ , AND ZINC METALLOPROTEASE DOMAIN CONTAINING"/>
    <property type="match status" value="1"/>
</dbReference>
<evidence type="ECO:0000259" key="25">
    <source>
        <dbReference type="PROSITE" id="PS51864"/>
    </source>
</evidence>
<feature type="binding site" evidence="17 19">
    <location>
        <position position="119"/>
    </location>
    <ligand>
        <name>Zn(2+)</name>
        <dbReference type="ChEBI" id="CHEBI:29105"/>
        <note>catalytic</note>
    </ligand>
</feature>
<dbReference type="PROSITE" id="PS00740">
    <property type="entry name" value="MAM_1"/>
    <property type="match status" value="1"/>
</dbReference>
<dbReference type="SUPFAM" id="SSF49599">
    <property type="entry name" value="TRAF domain-like"/>
    <property type="match status" value="1"/>
</dbReference>
<evidence type="ECO:0000256" key="13">
    <source>
        <dbReference type="ARBA" id="ARBA00023157"/>
    </source>
</evidence>
<evidence type="ECO:0000256" key="7">
    <source>
        <dbReference type="ARBA" id="ARBA00022801"/>
    </source>
</evidence>
<name>A0A3B4DJ52_PYGNA</name>
<dbReference type="Gene3D" id="2.60.210.10">
    <property type="entry name" value="Apoptosis, Tumor Necrosis Factor Receptor Associated Protein 2, Chain A"/>
    <property type="match status" value="1"/>
</dbReference>
<dbReference type="Pfam" id="PF22486">
    <property type="entry name" value="MATH_2"/>
    <property type="match status" value="1"/>
</dbReference>
<feature type="active site" evidence="16 19">
    <location>
        <position position="116"/>
    </location>
</feature>
<dbReference type="Gene3D" id="2.60.120.200">
    <property type="match status" value="1"/>
</dbReference>
<dbReference type="Proteomes" id="UP001501920">
    <property type="component" value="Chromosome 4"/>
</dbReference>
<evidence type="ECO:0000256" key="17">
    <source>
        <dbReference type="PIRSR" id="PIRSR001196-2"/>
    </source>
</evidence>
<evidence type="ECO:0000313" key="27">
    <source>
        <dbReference type="Proteomes" id="UP001501920"/>
    </source>
</evidence>
<dbReference type="PROSITE" id="PS51864">
    <property type="entry name" value="ASTACIN"/>
    <property type="match status" value="1"/>
</dbReference>
<keyword evidence="6" id="KW-0732">Signal</keyword>
<feature type="transmembrane region" description="Helical" evidence="21">
    <location>
        <begin position="632"/>
        <end position="654"/>
    </location>
</feature>
<evidence type="ECO:0000256" key="10">
    <source>
        <dbReference type="ARBA" id="ARBA00023049"/>
    </source>
</evidence>
<evidence type="ECO:0000259" key="24">
    <source>
        <dbReference type="PROSITE" id="PS50144"/>
    </source>
</evidence>
<comment type="cofactor">
    <cofactor evidence="19 20">
        <name>Zn(2+)</name>
        <dbReference type="ChEBI" id="CHEBI:29105"/>
    </cofactor>
    <text evidence="19 20">Binds 1 zinc ion per subunit.</text>
</comment>
<keyword evidence="3 15" id="KW-0645">Protease</keyword>
<dbReference type="GO" id="GO:0008270">
    <property type="term" value="F:zinc ion binding"/>
    <property type="evidence" value="ECO:0007669"/>
    <property type="project" value="UniProtKB-UniRule"/>
</dbReference>
<feature type="binding site" evidence="17 19">
    <location>
        <position position="125"/>
    </location>
    <ligand>
        <name>Zn(2+)</name>
        <dbReference type="ChEBI" id="CHEBI:29105"/>
        <note>catalytic</note>
    </ligand>
</feature>
<feature type="binding site" evidence="17 19">
    <location>
        <position position="115"/>
    </location>
    <ligand>
        <name>Zn(2+)</name>
        <dbReference type="ChEBI" id="CHEBI:29105"/>
        <note>catalytic</note>
    </ligand>
</feature>
<dbReference type="InterPro" id="IPR024079">
    <property type="entry name" value="MetalloPept_cat_dom_sf"/>
</dbReference>
<feature type="domain" description="MAM" evidence="23">
    <location>
        <begin position="227"/>
        <end position="391"/>
    </location>
</feature>
<evidence type="ECO:0000256" key="19">
    <source>
        <dbReference type="PROSITE-ProRule" id="PRU01211"/>
    </source>
</evidence>
<keyword evidence="9 21" id="KW-1133">Transmembrane helix</keyword>
<keyword evidence="7 15" id="KW-0378">Hydrolase</keyword>
<feature type="domain" description="EGF-like" evidence="22">
    <location>
        <begin position="584"/>
        <end position="624"/>
    </location>
</feature>
<evidence type="ECO:0000256" key="2">
    <source>
        <dbReference type="ARBA" id="ARBA00022536"/>
    </source>
</evidence>
<evidence type="ECO:0000256" key="6">
    <source>
        <dbReference type="ARBA" id="ARBA00022729"/>
    </source>
</evidence>
<evidence type="ECO:0000256" key="16">
    <source>
        <dbReference type="PIRSR" id="PIRSR001196-1"/>
    </source>
</evidence>
<dbReference type="InterPro" id="IPR008294">
    <property type="entry name" value="Meprin"/>
</dbReference>
<evidence type="ECO:0000256" key="3">
    <source>
        <dbReference type="ARBA" id="ARBA00022670"/>
    </source>
</evidence>
<dbReference type="PIRSF" id="PIRSF001196">
    <property type="entry name" value="Meprin"/>
    <property type="match status" value="1"/>
</dbReference>
<evidence type="ECO:0000256" key="5">
    <source>
        <dbReference type="ARBA" id="ARBA00022723"/>
    </source>
</evidence>
<dbReference type="PANTHER" id="PTHR10127:SF824">
    <property type="entry name" value="MEPRIN A SUBUNIT ALPHA"/>
    <property type="match status" value="1"/>
</dbReference>
<reference evidence="26" key="3">
    <citation type="submission" date="2025-09" db="UniProtKB">
        <authorList>
            <consortium name="Ensembl"/>
        </authorList>
    </citation>
    <scope>IDENTIFICATION</scope>
</reference>
<keyword evidence="8 15" id="KW-0862">Zinc</keyword>
<evidence type="ECO:0000256" key="14">
    <source>
        <dbReference type="ARBA" id="ARBA00023180"/>
    </source>
</evidence>
<dbReference type="GeneTree" id="ENSGT00950000183111"/>
<keyword evidence="2 18" id="KW-0245">EGF-like domain</keyword>
<dbReference type="SUPFAM" id="SSF57196">
    <property type="entry name" value="EGF/Laminin"/>
    <property type="match status" value="1"/>
</dbReference>
<dbReference type="PROSITE" id="PS50060">
    <property type="entry name" value="MAM_2"/>
    <property type="match status" value="1"/>
</dbReference>
<dbReference type="PROSITE" id="PS50144">
    <property type="entry name" value="MATH"/>
    <property type="match status" value="1"/>
</dbReference>